<dbReference type="SUPFAM" id="SSF51735">
    <property type="entry name" value="NAD(P)-binding Rossmann-fold domains"/>
    <property type="match status" value="1"/>
</dbReference>
<gene>
    <name evidence="3" type="ORF">L2X98_29810</name>
</gene>
<dbReference type="SUPFAM" id="SSF54593">
    <property type="entry name" value="Glyoxalase/Bleomycin resistance protein/Dihydroxybiphenyl dioxygenase"/>
    <property type="match status" value="1"/>
</dbReference>
<dbReference type="RefSeq" id="WP_259611204.1">
    <property type="nucleotide sequence ID" value="NZ_CP091139.2"/>
</dbReference>
<dbReference type="PRINTS" id="PR00081">
    <property type="entry name" value="GDHRDH"/>
</dbReference>
<feature type="domain" description="VOC" evidence="2">
    <location>
        <begin position="1"/>
        <end position="102"/>
    </location>
</feature>
<dbReference type="Pfam" id="PF00903">
    <property type="entry name" value="Glyoxalase"/>
    <property type="match status" value="1"/>
</dbReference>
<sequence>MLALTDTASGTPMRIVALTTADGAGVALVSFGRTGDTAVPFEGAGQVHVGFGVDDLDEAIDRAVARGATVFGVPGEVGPEGRRARLGFLRDPDGNVLELVRAACAGCCLMDLGVSGRVALVSGASRGIGRAIAIELAAEGAVVGIGYLRDADGARQTASAVAEAGGIAVLVGFDHTDPGSTRGAIASMESANGPVQILVNNAGAFPSPGPFSALSDDGWHAAIREQLEGPGNLIRAALPGMIATGWGRIVMISTVHALIGNPGVVAHTAAKSGLHGLTRSLARELGSEGILVNSVLPGLTLTEGARARFPQDRLDASQAAIPTGHASRPEEIAALVVFLASTRNGNITGELIRSAGGV</sequence>
<dbReference type="InterPro" id="IPR002347">
    <property type="entry name" value="SDR_fam"/>
</dbReference>
<evidence type="ECO:0000313" key="4">
    <source>
        <dbReference type="Proteomes" id="UP001054811"/>
    </source>
</evidence>
<dbReference type="Proteomes" id="UP001054811">
    <property type="component" value="Chromosome"/>
</dbReference>
<dbReference type="PROSITE" id="PS51819">
    <property type="entry name" value="VOC"/>
    <property type="match status" value="1"/>
</dbReference>
<dbReference type="CDD" id="cd06587">
    <property type="entry name" value="VOC"/>
    <property type="match status" value="1"/>
</dbReference>
<dbReference type="Pfam" id="PF13561">
    <property type="entry name" value="adh_short_C2"/>
    <property type="match status" value="1"/>
</dbReference>
<dbReference type="Gene3D" id="3.10.180.10">
    <property type="entry name" value="2,3-Dihydroxybiphenyl 1,2-Dioxygenase, domain 1"/>
    <property type="match status" value="1"/>
</dbReference>
<dbReference type="InterPro" id="IPR029068">
    <property type="entry name" value="Glyas_Bleomycin-R_OHBP_Dase"/>
</dbReference>
<accession>A0ABY5NHL6</accession>
<evidence type="ECO:0000259" key="2">
    <source>
        <dbReference type="PROSITE" id="PS51819"/>
    </source>
</evidence>
<dbReference type="PRINTS" id="PR00080">
    <property type="entry name" value="SDRFAMILY"/>
</dbReference>
<dbReference type="EMBL" id="CP091139">
    <property type="protein sequence ID" value="UUT34678.1"/>
    <property type="molecule type" value="Genomic_DNA"/>
</dbReference>
<proteinExistence type="inferred from homology"/>
<dbReference type="PANTHER" id="PTHR42879">
    <property type="entry name" value="3-OXOACYL-(ACYL-CARRIER-PROTEIN) REDUCTASE"/>
    <property type="match status" value="1"/>
</dbReference>
<evidence type="ECO:0000256" key="1">
    <source>
        <dbReference type="ARBA" id="ARBA00006484"/>
    </source>
</evidence>
<dbReference type="InterPro" id="IPR036291">
    <property type="entry name" value="NAD(P)-bd_dom_sf"/>
</dbReference>
<dbReference type="InterPro" id="IPR050259">
    <property type="entry name" value="SDR"/>
</dbReference>
<protein>
    <submittedName>
        <fullName evidence="3">SDR family oxidoreductase</fullName>
    </submittedName>
</protein>
<evidence type="ECO:0000313" key="3">
    <source>
        <dbReference type="EMBL" id="UUT34678.1"/>
    </source>
</evidence>
<dbReference type="PANTHER" id="PTHR42879:SF2">
    <property type="entry name" value="3-OXOACYL-[ACYL-CARRIER-PROTEIN] REDUCTASE FABG"/>
    <property type="match status" value="1"/>
</dbReference>
<name>A0ABY5NHL6_9MICO</name>
<reference evidence="3" key="1">
    <citation type="submission" date="2022-01" db="EMBL/GenBank/DDBJ databases">
        <title>Microbacterium eymi and Microbacterium rhizovicinus sp. nov., isolated from the rhizospheric soil of Elymus tsukushiensis, a plant native to the Dokdo Islands, Republic of Korea.</title>
        <authorList>
            <person name="Hwang Y.J."/>
        </authorList>
    </citation>
    <scope>NUCLEOTIDE SEQUENCE</scope>
    <source>
        <strain evidence="3">KUDC0405</strain>
    </source>
</reference>
<dbReference type="InterPro" id="IPR004360">
    <property type="entry name" value="Glyas_Fos-R_dOase_dom"/>
</dbReference>
<dbReference type="Gene3D" id="3.40.50.720">
    <property type="entry name" value="NAD(P)-binding Rossmann-like Domain"/>
    <property type="match status" value="1"/>
</dbReference>
<organism evidence="3 4">
    <name type="scientific">Microbacterium elymi</name>
    <dbReference type="NCBI Taxonomy" id="2909587"/>
    <lineage>
        <taxon>Bacteria</taxon>
        <taxon>Bacillati</taxon>
        <taxon>Actinomycetota</taxon>
        <taxon>Actinomycetes</taxon>
        <taxon>Micrococcales</taxon>
        <taxon>Microbacteriaceae</taxon>
        <taxon>Microbacterium</taxon>
    </lineage>
</organism>
<dbReference type="InterPro" id="IPR037523">
    <property type="entry name" value="VOC_core"/>
</dbReference>
<keyword evidence="4" id="KW-1185">Reference proteome</keyword>
<comment type="similarity">
    <text evidence="1">Belongs to the short-chain dehydrogenases/reductases (SDR) family.</text>
</comment>